<organism evidence="2 3">
    <name type="scientific">Aquimarina rubra</name>
    <dbReference type="NCBI Taxonomy" id="1920033"/>
    <lineage>
        <taxon>Bacteria</taxon>
        <taxon>Pseudomonadati</taxon>
        <taxon>Bacteroidota</taxon>
        <taxon>Flavobacteriia</taxon>
        <taxon>Flavobacteriales</taxon>
        <taxon>Flavobacteriaceae</taxon>
        <taxon>Aquimarina</taxon>
    </lineage>
</organism>
<feature type="domain" description="YHYH" evidence="1">
    <location>
        <begin position="100"/>
        <end position="191"/>
    </location>
</feature>
<dbReference type="EMBL" id="JBHULE010000008">
    <property type="protein sequence ID" value="MFD2562385.1"/>
    <property type="molecule type" value="Genomic_DNA"/>
</dbReference>
<sequence>MTLIISLVFIAFISCSNDDTNDTTDDDGTVTELHAAFAEFDTDETDIYLDGSNVVIETTGNPNHTTPYWGVGNELYVAPTTATAMTPSLIPNFDGSATLRVSASPQLAANTTATSLGIIGVAISGAAIFNDQEGNGPLDQAVGSLDYSGAHIGPSVYHYHLEPKAWSDDDEDLIGILTDGFFMYGRKCNSTGTYPTDLDTSGGHTSVTQHTDVAEYHYHIINEIYSNTGRYVVFIGPFKGTPNAVN</sequence>
<gene>
    <name evidence="2" type="ORF">ACFSR1_06850</name>
</gene>
<accession>A0ABW5LC74</accession>
<dbReference type="Pfam" id="PF14240">
    <property type="entry name" value="YHYH"/>
    <property type="match status" value="1"/>
</dbReference>
<evidence type="ECO:0000313" key="3">
    <source>
        <dbReference type="Proteomes" id="UP001597319"/>
    </source>
</evidence>
<dbReference type="RefSeq" id="WP_378290931.1">
    <property type="nucleotide sequence ID" value="NZ_JBHULE010000008.1"/>
</dbReference>
<evidence type="ECO:0000313" key="2">
    <source>
        <dbReference type="EMBL" id="MFD2562385.1"/>
    </source>
</evidence>
<dbReference type="InterPro" id="IPR025924">
    <property type="entry name" value="YHYH_dom"/>
</dbReference>
<proteinExistence type="predicted"/>
<name>A0ABW5LC74_9FLAO</name>
<dbReference type="Proteomes" id="UP001597319">
    <property type="component" value="Unassembled WGS sequence"/>
</dbReference>
<protein>
    <submittedName>
        <fullName evidence="2">YHYH protein</fullName>
    </submittedName>
</protein>
<evidence type="ECO:0000259" key="1">
    <source>
        <dbReference type="Pfam" id="PF14240"/>
    </source>
</evidence>
<comment type="caution">
    <text evidence="2">The sequence shown here is derived from an EMBL/GenBank/DDBJ whole genome shotgun (WGS) entry which is preliminary data.</text>
</comment>
<keyword evidence="3" id="KW-1185">Reference proteome</keyword>
<reference evidence="3" key="1">
    <citation type="journal article" date="2019" name="Int. J. Syst. Evol. Microbiol.">
        <title>The Global Catalogue of Microorganisms (GCM) 10K type strain sequencing project: providing services to taxonomists for standard genome sequencing and annotation.</title>
        <authorList>
            <consortium name="The Broad Institute Genomics Platform"/>
            <consortium name="The Broad Institute Genome Sequencing Center for Infectious Disease"/>
            <person name="Wu L."/>
            <person name="Ma J."/>
        </authorList>
    </citation>
    <scope>NUCLEOTIDE SEQUENCE [LARGE SCALE GENOMIC DNA]</scope>
    <source>
        <strain evidence="3">KCTC 52274</strain>
    </source>
</reference>